<dbReference type="PROSITE" id="PS00301">
    <property type="entry name" value="G_TR_1"/>
    <property type="match status" value="1"/>
</dbReference>
<proteinExistence type="predicted"/>
<dbReference type="Gene3D" id="3.30.70.870">
    <property type="entry name" value="Elongation Factor G (Translational Gtpase), domain 3"/>
    <property type="match status" value="1"/>
</dbReference>
<dbReference type="Gene3D" id="3.30.70.240">
    <property type="match status" value="1"/>
</dbReference>
<dbReference type="InterPro" id="IPR035647">
    <property type="entry name" value="EFG_III/V"/>
</dbReference>
<dbReference type="NCBIfam" id="TIGR00231">
    <property type="entry name" value="small_GTP"/>
    <property type="match status" value="1"/>
</dbReference>
<keyword evidence="2" id="KW-0648">Protein biosynthesis</keyword>
<dbReference type="FunFam" id="3.40.50.300:FF:000514">
    <property type="entry name" value="Ribosome-releasing factor 2, mitochondrial"/>
    <property type="match status" value="1"/>
</dbReference>
<dbReference type="GO" id="GO:0005759">
    <property type="term" value="C:mitochondrial matrix"/>
    <property type="evidence" value="ECO:0007669"/>
    <property type="project" value="UniProtKB-ARBA"/>
</dbReference>
<dbReference type="GO" id="GO:0003924">
    <property type="term" value="F:GTPase activity"/>
    <property type="evidence" value="ECO:0007669"/>
    <property type="project" value="InterPro"/>
</dbReference>
<dbReference type="Gene3D" id="3.40.50.300">
    <property type="entry name" value="P-loop containing nucleotide triphosphate hydrolases"/>
    <property type="match status" value="1"/>
</dbReference>
<dbReference type="InterPro" id="IPR041095">
    <property type="entry name" value="EFG_II"/>
</dbReference>
<keyword evidence="3" id="KW-0496">Mitochondrion</keyword>
<dbReference type="InterPro" id="IPR053905">
    <property type="entry name" value="EF-G-like_DII"/>
</dbReference>
<keyword evidence="8" id="KW-1185">Reference proteome</keyword>
<dbReference type="Pfam" id="PF14492">
    <property type="entry name" value="EFG_III"/>
    <property type="match status" value="1"/>
</dbReference>
<dbReference type="SUPFAM" id="SSF50447">
    <property type="entry name" value="Translation proteins"/>
    <property type="match status" value="1"/>
</dbReference>
<dbReference type="GO" id="GO:0005525">
    <property type="term" value="F:GTP binding"/>
    <property type="evidence" value="ECO:0007669"/>
    <property type="project" value="UniProtKB-KW"/>
</dbReference>
<dbReference type="InterPro" id="IPR000795">
    <property type="entry name" value="T_Tr_GTP-bd_dom"/>
</dbReference>
<dbReference type="Gene3D" id="2.40.30.10">
    <property type="entry name" value="Translation factors"/>
    <property type="match status" value="1"/>
</dbReference>
<feature type="domain" description="Tr-type G" evidence="6">
    <location>
        <begin position="29"/>
        <end position="334"/>
    </location>
</feature>
<dbReference type="EMBL" id="ML178816">
    <property type="protein sequence ID" value="TFL05933.1"/>
    <property type="molecule type" value="Genomic_DNA"/>
</dbReference>
<dbReference type="SUPFAM" id="SSF54980">
    <property type="entry name" value="EF-G C-terminal domain-like"/>
    <property type="match status" value="2"/>
</dbReference>
<keyword evidence="7" id="KW-0251">Elongation factor</keyword>
<dbReference type="GO" id="GO:0032543">
    <property type="term" value="P:mitochondrial translation"/>
    <property type="evidence" value="ECO:0007669"/>
    <property type="project" value="TreeGrafter"/>
</dbReference>
<dbReference type="PROSITE" id="PS51722">
    <property type="entry name" value="G_TR_2"/>
    <property type="match status" value="1"/>
</dbReference>
<keyword evidence="4" id="KW-0342">GTP-binding</keyword>
<dbReference type="OrthoDB" id="198619at2759"/>
<dbReference type="InterPro" id="IPR009000">
    <property type="entry name" value="Transl_B-barrel_sf"/>
</dbReference>
<dbReference type="Pfam" id="PF22042">
    <property type="entry name" value="EF-G_D2"/>
    <property type="match status" value="1"/>
</dbReference>
<dbReference type="InterPro" id="IPR000640">
    <property type="entry name" value="EFG_V-like"/>
</dbReference>
<accession>A0A5C3QV68</accession>
<dbReference type="Proteomes" id="UP000305067">
    <property type="component" value="Unassembled WGS sequence"/>
</dbReference>
<evidence type="ECO:0000256" key="5">
    <source>
        <dbReference type="SAM" id="MobiDB-lite"/>
    </source>
</evidence>
<evidence type="ECO:0000256" key="4">
    <source>
        <dbReference type="ARBA" id="ARBA00023134"/>
    </source>
</evidence>
<evidence type="ECO:0000256" key="3">
    <source>
        <dbReference type="ARBA" id="ARBA00023128"/>
    </source>
</evidence>
<sequence>MLKFRCGFTHRIPRLCRALATATGKDDASMSRNMALVAHIDSGKTTLTESILHSSSYLTAAGSVDTGSTTTDFLPAERERGITIQSASIPVKWKDWTFNLIDTPGHADFGMEVESASRVVDGAVVLIDSVEGVEAQTKNVWKQLDRYGVSSRIVFMNKLDRPGASVHNSMHSLLSHRLHAAPMPLTLPIASFSPHDYTRAEPGIQGLVDLVNWELWKWDEDYNCSRHVLPPSIQDISESGIFPEDHPILPHLSSARSQLLENLSMFSEPLMETLLELPDVQDPYLTVQAKVIIPHLRAATLQGQIVPVVCGSAFKHVGTELLMDFVGALLPSPVDKPHEVQDANAPLQMLAWKVVWHKQKGWMTFVRIYSGTLTQQSNIINTTRGKKEKVAKLLLLYADEAKEVSELPFGSVGVILGLKYTRTGDTLVAGRVRSSAALPNIIPPPPVMATSIVPLTRSDQEPMIQALEALCRTDPSVKVDTQEGQVLVHGLGALHLEIVEGRLRNEWNAKFELGKRRVSYRETVPSGPATSVEDTFKAESGTITLKMSIRRLGEDEVGDDIWGGNVVVGETGKPFVSPEATLETPISYIARGVAMALSSSVNTSLSISHAHIQIHEHDCPQGVPISSLTPATAVILRNCLQKSGTGPIMEPFIHLKLTVDEGSLGRLVKDLTERGGEVLDLGTGSESLASAAGEDEQEGYPSDGVYIPPKWVSPSASNLSNQGDSPLRSRRVLRAVAPLAQLLDYNTRLRALSGGHGLFEMATAGFRQVADVRRQEILREIGKA</sequence>
<dbReference type="STRING" id="1884261.A0A5C3QV68"/>
<name>A0A5C3QV68_9AGAR</name>
<feature type="region of interest" description="Disordered" evidence="5">
    <location>
        <begin position="683"/>
        <end position="702"/>
    </location>
</feature>
<dbReference type="PRINTS" id="PR00315">
    <property type="entry name" value="ELONGATNFCT"/>
</dbReference>
<evidence type="ECO:0000313" key="8">
    <source>
        <dbReference type="Proteomes" id="UP000305067"/>
    </source>
</evidence>
<dbReference type="GO" id="GO:0003746">
    <property type="term" value="F:translation elongation factor activity"/>
    <property type="evidence" value="ECO:0007669"/>
    <property type="project" value="UniProtKB-KW"/>
</dbReference>
<dbReference type="Pfam" id="PF00679">
    <property type="entry name" value="EFG_C"/>
    <property type="match status" value="1"/>
</dbReference>
<dbReference type="AlphaFoldDB" id="A0A5C3QV68"/>
<protein>
    <submittedName>
        <fullName evidence="7">Translation elongation factor 2</fullName>
    </submittedName>
</protein>
<dbReference type="PANTHER" id="PTHR43261">
    <property type="entry name" value="TRANSLATION ELONGATION FACTOR G-RELATED"/>
    <property type="match status" value="1"/>
</dbReference>
<dbReference type="InterPro" id="IPR027417">
    <property type="entry name" value="P-loop_NTPase"/>
</dbReference>
<reference evidence="7 8" key="1">
    <citation type="journal article" date="2019" name="Nat. Ecol. Evol.">
        <title>Megaphylogeny resolves global patterns of mushroom evolution.</title>
        <authorList>
            <person name="Varga T."/>
            <person name="Krizsan K."/>
            <person name="Foldi C."/>
            <person name="Dima B."/>
            <person name="Sanchez-Garcia M."/>
            <person name="Sanchez-Ramirez S."/>
            <person name="Szollosi G.J."/>
            <person name="Szarkandi J.G."/>
            <person name="Papp V."/>
            <person name="Albert L."/>
            <person name="Andreopoulos W."/>
            <person name="Angelini C."/>
            <person name="Antonin V."/>
            <person name="Barry K.W."/>
            <person name="Bougher N.L."/>
            <person name="Buchanan P."/>
            <person name="Buyck B."/>
            <person name="Bense V."/>
            <person name="Catcheside P."/>
            <person name="Chovatia M."/>
            <person name="Cooper J."/>
            <person name="Damon W."/>
            <person name="Desjardin D."/>
            <person name="Finy P."/>
            <person name="Geml J."/>
            <person name="Haridas S."/>
            <person name="Hughes K."/>
            <person name="Justo A."/>
            <person name="Karasinski D."/>
            <person name="Kautmanova I."/>
            <person name="Kiss B."/>
            <person name="Kocsube S."/>
            <person name="Kotiranta H."/>
            <person name="LaButti K.M."/>
            <person name="Lechner B.E."/>
            <person name="Liimatainen K."/>
            <person name="Lipzen A."/>
            <person name="Lukacs Z."/>
            <person name="Mihaltcheva S."/>
            <person name="Morgado L.N."/>
            <person name="Niskanen T."/>
            <person name="Noordeloos M.E."/>
            <person name="Ohm R.A."/>
            <person name="Ortiz-Santana B."/>
            <person name="Ovrebo C."/>
            <person name="Racz N."/>
            <person name="Riley R."/>
            <person name="Savchenko A."/>
            <person name="Shiryaev A."/>
            <person name="Soop K."/>
            <person name="Spirin V."/>
            <person name="Szebenyi C."/>
            <person name="Tomsovsky M."/>
            <person name="Tulloss R.E."/>
            <person name="Uehling J."/>
            <person name="Grigoriev I.V."/>
            <person name="Vagvolgyi C."/>
            <person name="Papp T."/>
            <person name="Martin F.M."/>
            <person name="Miettinen O."/>
            <person name="Hibbett D.S."/>
            <person name="Nagy L.G."/>
        </authorList>
    </citation>
    <scope>NUCLEOTIDE SEQUENCE [LARGE SCALE GENOMIC DNA]</scope>
    <source>
        <strain evidence="7 8">CBS 309.79</strain>
    </source>
</reference>
<organism evidence="7 8">
    <name type="scientific">Pterulicium gracile</name>
    <dbReference type="NCBI Taxonomy" id="1884261"/>
    <lineage>
        <taxon>Eukaryota</taxon>
        <taxon>Fungi</taxon>
        <taxon>Dikarya</taxon>
        <taxon>Basidiomycota</taxon>
        <taxon>Agaricomycotina</taxon>
        <taxon>Agaricomycetes</taxon>
        <taxon>Agaricomycetidae</taxon>
        <taxon>Agaricales</taxon>
        <taxon>Pleurotineae</taxon>
        <taxon>Pterulaceae</taxon>
        <taxon>Pterulicium</taxon>
    </lineage>
</organism>
<dbReference type="InterPro" id="IPR031157">
    <property type="entry name" value="G_TR_CS"/>
</dbReference>
<evidence type="ECO:0000313" key="7">
    <source>
        <dbReference type="EMBL" id="TFL05933.1"/>
    </source>
</evidence>
<dbReference type="Pfam" id="PF00009">
    <property type="entry name" value="GTP_EFTU"/>
    <property type="match status" value="1"/>
</dbReference>
<evidence type="ECO:0000256" key="2">
    <source>
        <dbReference type="ARBA" id="ARBA00022917"/>
    </source>
</evidence>
<dbReference type="PANTHER" id="PTHR43261:SF1">
    <property type="entry name" value="RIBOSOME-RELEASING FACTOR 2, MITOCHONDRIAL"/>
    <property type="match status" value="1"/>
</dbReference>
<dbReference type="InterPro" id="IPR005225">
    <property type="entry name" value="Small_GTP-bd"/>
</dbReference>
<evidence type="ECO:0000256" key="1">
    <source>
        <dbReference type="ARBA" id="ARBA00022741"/>
    </source>
</evidence>
<dbReference type="GO" id="GO:0032790">
    <property type="term" value="P:ribosome disassembly"/>
    <property type="evidence" value="ECO:0007669"/>
    <property type="project" value="TreeGrafter"/>
</dbReference>
<evidence type="ECO:0000259" key="6">
    <source>
        <dbReference type="PROSITE" id="PS51722"/>
    </source>
</evidence>
<dbReference type="SUPFAM" id="SSF52540">
    <property type="entry name" value="P-loop containing nucleoside triphosphate hydrolases"/>
    <property type="match status" value="1"/>
</dbReference>
<gene>
    <name evidence="7" type="ORF">BDV98DRAFT_542208</name>
</gene>
<keyword evidence="1" id="KW-0547">Nucleotide-binding</keyword>